<protein>
    <submittedName>
        <fullName evidence="2">Uncharacterized protein</fullName>
    </submittedName>
</protein>
<name>A0A381X262_9ZZZZ</name>
<feature type="transmembrane region" description="Helical" evidence="1">
    <location>
        <begin position="80"/>
        <end position="98"/>
    </location>
</feature>
<feature type="transmembrane region" description="Helical" evidence="1">
    <location>
        <begin position="110"/>
        <end position="129"/>
    </location>
</feature>
<dbReference type="EMBL" id="UINC01013634">
    <property type="protein sequence ID" value="SVA58770.1"/>
    <property type="molecule type" value="Genomic_DNA"/>
</dbReference>
<evidence type="ECO:0000313" key="2">
    <source>
        <dbReference type="EMBL" id="SVA58770.1"/>
    </source>
</evidence>
<evidence type="ECO:0000256" key="1">
    <source>
        <dbReference type="SAM" id="Phobius"/>
    </source>
</evidence>
<sequence>MAEQNAPEWRAHAAAGALLLLDTLALGYAPAGPWDAASFSLGAIGLTGIVLLYVAWYRFTFKRRGLIPWLDLWQDPAGSSKKAIIAGVATIALAWVLGNPLQEQMPDPSGLILALIGLLMLLNGIYVKLSIGPLADSE</sequence>
<keyword evidence="1" id="KW-0812">Transmembrane</keyword>
<feature type="transmembrane region" description="Helical" evidence="1">
    <location>
        <begin position="37"/>
        <end position="59"/>
    </location>
</feature>
<accession>A0A381X262</accession>
<organism evidence="2">
    <name type="scientific">marine metagenome</name>
    <dbReference type="NCBI Taxonomy" id="408172"/>
    <lineage>
        <taxon>unclassified sequences</taxon>
        <taxon>metagenomes</taxon>
        <taxon>ecological metagenomes</taxon>
    </lineage>
</organism>
<keyword evidence="1" id="KW-0472">Membrane</keyword>
<reference evidence="2" key="1">
    <citation type="submission" date="2018-05" db="EMBL/GenBank/DDBJ databases">
        <authorList>
            <person name="Lanie J.A."/>
            <person name="Ng W.-L."/>
            <person name="Kazmierczak K.M."/>
            <person name="Andrzejewski T.M."/>
            <person name="Davidsen T.M."/>
            <person name="Wayne K.J."/>
            <person name="Tettelin H."/>
            <person name="Glass J.I."/>
            <person name="Rusch D."/>
            <person name="Podicherti R."/>
            <person name="Tsui H.-C.T."/>
            <person name="Winkler M.E."/>
        </authorList>
    </citation>
    <scope>NUCLEOTIDE SEQUENCE</scope>
</reference>
<gene>
    <name evidence="2" type="ORF">METZ01_LOCUS111624</name>
</gene>
<proteinExistence type="predicted"/>
<keyword evidence="1" id="KW-1133">Transmembrane helix</keyword>
<dbReference type="AlphaFoldDB" id="A0A381X262"/>